<dbReference type="GO" id="GO:0003700">
    <property type="term" value="F:DNA-binding transcription factor activity"/>
    <property type="evidence" value="ECO:0007669"/>
    <property type="project" value="InterPro"/>
</dbReference>
<protein>
    <submittedName>
        <fullName evidence="5">ArsR family transcriptional regulator</fullName>
    </submittedName>
</protein>
<dbReference type="Proteomes" id="UP000017396">
    <property type="component" value="Chromosome"/>
</dbReference>
<evidence type="ECO:0000259" key="4">
    <source>
        <dbReference type="PROSITE" id="PS50987"/>
    </source>
</evidence>
<evidence type="ECO:0000313" key="5">
    <source>
        <dbReference type="EMBL" id="AGY58285.1"/>
    </source>
</evidence>
<dbReference type="InterPro" id="IPR036390">
    <property type="entry name" value="WH_DNA-bd_sf"/>
</dbReference>
<dbReference type="EMBL" id="CP003587">
    <property type="protein sequence ID" value="AGY58285.1"/>
    <property type="molecule type" value="Genomic_DNA"/>
</dbReference>
<dbReference type="Pfam" id="PF01022">
    <property type="entry name" value="HTH_5"/>
    <property type="match status" value="1"/>
</dbReference>
<dbReference type="FunFam" id="1.10.10.10:FF:000997">
    <property type="entry name" value="Transcriptional regulator, ArsR family"/>
    <property type="match status" value="1"/>
</dbReference>
<dbReference type="RefSeq" id="WP_023173414.1">
    <property type="nucleotide sequence ID" value="NC_022600.1"/>
</dbReference>
<keyword evidence="3" id="KW-0804">Transcription</keyword>
<dbReference type="InterPro" id="IPR011991">
    <property type="entry name" value="ArsR-like_HTH"/>
</dbReference>
<evidence type="ECO:0000256" key="2">
    <source>
        <dbReference type="ARBA" id="ARBA00023125"/>
    </source>
</evidence>
<gene>
    <name evidence="5" type="ORF">GKIL_2039</name>
</gene>
<dbReference type="HOGENOM" id="CLU_097806_3_2_3"/>
<dbReference type="STRING" id="1183438.GKIL_2039"/>
<dbReference type="PANTHER" id="PTHR33154">
    <property type="entry name" value="TRANSCRIPTIONAL REGULATOR, ARSR FAMILY"/>
    <property type="match status" value="1"/>
</dbReference>
<dbReference type="AlphaFoldDB" id="U5QKT1"/>
<keyword evidence="2" id="KW-0238">DNA-binding</keyword>
<dbReference type="SUPFAM" id="SSF46785">
    <property type="entry name" value="Winged helix' DNA-binding domain"/>
    <property type="match status" value="1"/>
</dbReference>
<dbReference type="CDD" id="cd00090">
    <property type="entry name" value="HTH_ARSR"/>
    <property type="match status" value="1"/>
</dbReference>
<reference evidence="5 6" key="1">
    <citation type="journal article" date="2013" name="PLoS ONE">
        <title>Cultivation and Complete Genome Sequencing of Gloeobacter kilaueensis sp. nov., from a Lava Cave in Kilauea Caldera, Hawai'i.</title>
        <authorList>
            <person name="Saw J.H."/>
            <person name="Schatz M."/>
            <person name="Brown M.V."/>
            <person name="Kunkel D.D."/>
            <person name="Foster J.S."/>
            <person name="Shick H."/>
            <person name="Christensen S."/>
            <person name="Hou S."/>
            <person name="Wan X."/>
            <person name="Donachie S.P."/>
        </authorList>
    </citation>
    <scope>NUCLEOTIDE SEQUENCE [LARGE SCALE GENOMIC DNA]</scope>
    <source>
        <strain evidence="6">JS</strain>
    </source>
</reference>
<evidence type="ECO:0000256" key="1">
    <source>
        <dbReference type="ARBA" id="ARBA00023015"/>
    </source>
</evidence>
<organism evidence="5 6">
    <name type="scientific">Gloeobacter kilaueensis (strain ATCC BAA-2537 / CCAP 1431/1 / ULC 316 / JS1)</name>
    <dbReference type="NCBI Taxonomy" id="1183438"/>
    <lineage>
        <taxon>Bacteria</taxon>
        <taxon>Bacillati</taxon>
        <taxon>Cyanobacteriota</taxon>
        <taxon>Cyanophyceae</taxon>
        <taxon>Gloeobacterales</taxon>
        <taxon>Gloeobacteraceae</taxon>
        <taxon>Gloeobacter</taxon>
    </lineage>
</organism>
<evidence type="ECO:0000256" key="3">
    <source>
        <dbReference type="ARBA" id="ARBA00023163"/>
    </source>
</evidence>
<dbReference type="eggNOG" id="COG0640">
    <property type="taxonomic scope" value="Bacteria"/>
</dbReference>
<keyword evidence="1" id="KW-0805">Transcription regulation</keyword>
<dbReference type="InterPro" id="IPR001845">
    <property type="entry name" value="HTH_ArsR_DNA-bd_dom"/>
</dbReference>
<dbReference type="GO" id="GO:0003677">
    <property type="term" value="F:DNA binding"/>
    <property type="evidence" value="ECO:0007669"/>
    <property type="project" value="UniProtKB-KW"/>
</dbReference>
<dbReference type="InterPro" id="IPR036388">
    <property type="entry name" value="WH-like_DNA-bd_sf"/>
</dbReference>
<dbReference type="OrthoDB" id="9798835at2"/>
<dbReference type="InterPro" id="IPR051081">
    <property type="entry name" value="HTH_MetalResp_TranReg"/>
</dbReference>
<dbReference type="PROSITE" id="PS50987">
    <property type="entry name" value="HTH_ARSR_2"/>
    <property type="match status" value="1"/>
</dbReference>
<dbReference type="NCBIfam" id="NF033788">
    <property type="entry name" value="HTH_metalloreg"/>
    <property type="match status" value="1"/>
</dbReference>
<accession>U5QKT1</accession>
<proteinExistence type="predicted"/>
<name>U5QKT1_GLOK1</name>
<dbReference type="Gene3D" id="1.10.10.10">
    <property type="entry name" value="Winged helix-like DNA-binding domain superfamily/Winged helix DNA-binding domain"/>
    <property type="match status" value="1"/>
</dbReference>
<feature type="domain" description="HTH arsR-type" evidence="4">
    <location>
        <begin position="26"/>
        <end position="116"/>
    </location>
</feature>
<dbReference type="SMART" id="SM00418">
    <property type="entry name" value="HTH_ARSR"/>
    <property type="match status" value="1"/>
</dbReference>
<keyword evidence="6" id="KW-1185">Reference proteome</keyword>
<dbReference type="PRINTS" id="PR00778">
    <property type="entry name" value="HTHARSR"/>
</dbReference>
<dbReference type="PANTHER" id="PTHR33154:SF15">
    <property type="entry name" value="REGULATORY PROTEIN ARSR"/>
    <property type="match status" value="1"/>
</dbReference>
<evidence type="ECO:0000313" key="6">
    <source>
        <dbReference type="Proteomes" id="UP000017396"/>
    </source>
</evidence>
<dbReference type="KEGG" id="glj:GKIL_2039"/>
<sequence length="116" mass="12387">MFVSKPTACPACNVSVAGAPVALIPADERAEQDLATLCKALGHPIRVRILKILAARRSCVCGDLVEMLPIAQSTVSEHLRILKQAGLIQGEVDGPRVCYCIQPASLDRLKQLVTAL</sequence>